<dbReference type="EMBL" id="CDMY01000982">
    <property type="protein sequence ID" value="CEM38380.1"/>
    <property type="molecule type" value="Genomic_DNA"/>
</dbReference>
<evidence type="ECO:0000256" key="5">
    <source>
        <dbReference type="SAM" id="MobiDB-lite"/>
    </source>
</evidence>
<gene>
    <name evidence="6" type="ORF">Vbra_6550</name>
</gene>
<reference evidence="6 7" key="1">
    <citation type="submission" date="2014-11" db="EMBL/GenBank/DDBJ databases">
        <authorList>
            <person name="Zhu J."/>
            <person name="Qi W."/>
            <person name="Song R."/>
        </authorList>
    </citation>
    <scope>NUCLEOTIDE SEQUENCE [LARGE SCALE GENOMIC DNA]</scope>
</reference>
<feature type="compositionally biased region" description="Basic and acidic residues" evidence="5">
    <location>
        <begin position="205"/>
        <end position="229"/>
    </location>
</feature>
<feature type="compositionally biased region" description="Low complexity" evidence="5">
    <location>
        <begin position="265"/>
        <end position="274"/>
    </location>
</feature>
<evidence type="ECO:0000313" key="7">
    <source>
        <dbReference type="Proteomes" id="UP000041254"/>
    </source>
</evidence>
<dbReference type="Proteomes" id="UP000041254">
    <property type="component" value="Unassembled WGS sequence"/>
</dbReference>
<feature type="compositionally biased region" description="Polar residues" evidence="5">
    <location>
        <begin position="188"/>
        <end position="204"/>
    </location>
</feature>
<protein>
    <recommendedName>
        <fullName evidence="8">Myeloid leukemia factor</fullName>
    </recommendedName>
</protein>
<dbReference type="GO" id="GO:0005737">
    <property type="term" value="C:cytoplasm"/>
    <property type="evidence" value="ECO:0007669"/>
    <property type="project" value="UniProtKB-SubCell"/>
</dbReference>
<comment type="similarity">
    <text evidence="2">Belongs to the MLF family.</text>
</comment>
<evidence type="ECO:0000313" key="6">
    <source>
        <dbReference type="EMBL" id="CEM38380.1"/>
    </source>
</evidence>
<dbReference type="Pfam" id="PF10248">
    <property type="entry name" value="Mlf1IP"/>
    <property type="match status" value="1"/>
</dbReference>
<evidence type="ECO:0000256" key="1">
    <source>
        <dbReference type="ARBA" id="ARBA00004496"/>
    </source>
</evidence>
<organism evidence="6 7">
    <name type="scientific">Vitrella brassicaformis (strain CCMP3155)</name>
    <dbReference type="NCBI Taxonomy" id="1169540"/>
    <lineage>
        <taxon>Eukaryota</taxon>
        <taxon>Sar</taxon>
        <taxon>Alveolata</taxon>
        <taxon>Colpodellida</taxon>
        <taxon>Vitrellaceae</taxon>
        <taxon>Vitrella</taxon>
    </lineage>
</organism>
<dbReference type="VEuPathDB" id="CryptoDB:Vbra_6550"/>
<feature type="region of interest" description="Disordered" evidence="5">
    <location>
        <begin position="188"/>
        <end position="286"/>
    </location>
</feature>
<evidence type="ECO:0008006" key="8">
    <source>
        <dbReference type="Google" id="ProtNLM"/>
    </source>
</evidence>
<accession>A0A0G4H3V4</accession>
<keyword evidence="4" id="KW-0597">Phosphoprotein</keyword>
<dbReference type="AlphaFoldDB" id="A0A0G4H3V4"/>
<dbReference type="InterPro" id="IPR019376">
    <property type="entry name" value="Myeloid_leukemia_factor"/>
</dbReference>
<evidence type="ECO:0000256" key="3">
    <source>
        <dbReference type="ARBA" id="ARBA00022490"/>
    </source>
</evidence>
<dbReference type="OrthoDB" id="8707547at2759"/>
<dbReference type="InParanoid" id="A0A0G4H3V4"/>
<evidence type="ECO:0000256" key="2">
    <source>
        <dbReference type="ARBA" id="ARBA00008332"/>
    </source>
</evidence>
<keyword evidence="7" id="KW-1185">Reference proteome</keyword>
<feature type="compositionally biased region" description="Basic and acidic residues" evidence="5">
    <location>
        <begin position="277"/>
        <end position="286"/>
    </location>
</feature>
<comment type="subcellular location">
    <subcellularLocation>
        <location evidence="1">Cytoplasm</location>
    </subcellularLocation>
</comment>
<keyword evidence="3" id="KW-0963">Cytoplasm</keyword>
<name>A0A0G4H3V4_VITBC</name>
<evidence type="ECO:0000256" key="4">
    <source>
        <dbReference type="ARBA" id="ARBA00022553"/>
    </source>
</evidence>
<proteinExistence type="inferred from homology"/>
<sequence length="286" mass="32535">MAAAMHEMDRDMMPFDSFFPRGERSGMMGMMGGFPSFDSLMPRFGSVMGRMGDGIEGMMAHQGGGGGFYSSQVMMMKQSTGQDGQVHTEKYAQSTMGDHQEGLRETQQAYTNSSTGVDKMALERHLRERGRKVIKERNRHSGQERETDLYKGMTEHQAPQFDADFEARRRHSLPQRHGHSLEHAWYQGNQSLPSYPNTATNTQLRDQDTRRYRREREEQHEPRMPRVMDLDEYGGGGAGDEEQEALPPPPLPRGRRERITSHGQSSGSRRSYGRTGSGREGRTYHQ</sequence>